<evidence type="ECO:0000313" key="2">
    <source>
        <dbReference type="EMBL" id="KZL17646.1"/>
    </source>
</evidence>
<dbReference type="EMBL" id="LMCB01000030">
    <property type="protein sequence ID" value="KZL17646.1"/>
    <property type="molecule type" value="Genomic_DNA"/>
</dbReference>
<name>A0A165XF31_9HYPH</name>
<dbReference type="CDD" id="cd00093">
    <property type="entry name" value="HTH_XRE"/>
    <property type="match status" value="1"/>
</dbReference>
<keyword evidence="3" id="KW-1185">Reference proteome</keyword>
<protein>
    <submittedName>
        <fullName evidence="2">Helix-turn-helix protein</fullName>
    </submittedName>
</protein>
<dbReference type="SMART" id="SM00530">
    <property type="entry name" value="HTH_XRE"/>
    <property type="match status" value="1"/>
</dbReference>
<feature type="domain" description="HTH cro/C1-type" evidence="1">
    <location>
        <begin position="62"/>
        <end position="117"/>
    </location>
</feature>
<dbReference type="PATRIC" id="fig|989403.3.peg.3196"/>
<reference evidence="2 3" key="1">
    <citation type="journal article" date="2016" name="Front. Microbiol.">
        <title>Comparative Genomic Analysis Reveals a Diverse Repertoire of Genes Involved in Prokaryote-Eukaryote Interactions within the Pseudovibrio Genus.</title>
        <authorList>
            <person name="Romano S."/>
            <person name="Fernandez-Guerra A."/>
            <person name="Reen F.J."/>
            <person name="Glockner F.O."/>
            <person name="Crowley S.P."/>
            <person name="O'Sullivan O."/>
            <person name="Cotter P.D."/>
            <person name="Adams C."/>
            <person name="Dobson A.D."/>
            <person name="O'Gara F."/>
        </authorList>
    </citation>
    <scope>NUCLEOTIDE SEQUENCE [LARGE SCALE GENOMIC DNA]</scope>
    <source>
        <strain evidence="2 3">Ad2</strain>
    </source>
</reference>
<evidence type="ECO:0000259" key="1">
    <source>
        <dbReference type="PROSITE" id="PS50943"/>
    </source>
</evidence>
<organism evidence="2 3">
    <name type="scientific">Pseudovibrio axinellae</name>
    <dbReference type="NCBI Taxonomy" id="989403"/>
    <lineage>
        <taxon>Bacteria</taxon>
        <taxon>Pseudomonadati</taxon>
        <taxon>Pseudomonadota</taxon>
        <taxon>Alphaproteobacteria</taxon>
        <taxon>Hyphomicrobiales</taxon>
        <taxon>Stappiaceae</taxon>
        <taxon>Pseudovibrio</taxon>
    </lineage>
</organism>
<accession>A0A165XF31</accession>
<evidence type="ECO:0000313" key="3">
    <source>
        <dbReference type="Proteomes" id="UP000076577"/>
    </source>
</evidence>
<sequence>MRNTSIGSETPSTTGQPKLAFKPIYFDKKQNARVKNSAFGAKSQNIPNKLMYNASMTRGERIIQKRKELSWSRVKLADVSCVGYDRLNKLERDMTKEPRGDTLNKIARSLGVSVHYLETGEERDPNLDSEELHYAIQGNLDGGNGVLAKKAWEAAEAIEERVYGKQRGGMDFLLETYERILKRLINDKDETK</sequence>
<dbReference type="SUPFAM" id="SSF47413">
    <property type="entry name" value="lambda repressor-like DNA-binding domains"/>
    <property type="match status" value="1"/>
</dbReference>
<dbReference type="STRING" id="989403.SAMN05421798_110100"/>
<dbReference type="GO" id="GO:0003677">
    <property type="term" value="F:DNA binding"/>
    <property type="evidence" value="ECO:0007669"/>
    <property type="project" value="InterPro"/>
</dbReference>
<dbReference type="PROSITE" id="PS50943">
    <property type="entry name" value="HTH_CROC1"/>
    <property type="match status" value="1"/>
</dbReference>
<dbReference type="Gene3D" id="1.10.260.40">
    <property type="entry name" value="lambda repressor-like DNA-binding domains"/>
    <property type="match status" value="1"/>
</dbReference>
<dbReference type="InterPro" id="IPR010982">
    <property type="entry name" value="Lambda_DNA-bd_dom_sf"/>
</dbReference>
<dbReference type="RefSeq" id="WP_068007399.1">
    <property type="nucleotide sequence ID" value="NZ_FOFM01000010.1"/>
</dbReference>
<dbReference type="Proteomes" id="UP000076577">
    <property type="component" value="Unassembled WGS sequence"/>
</dbReference>
<dbReference type="AlphaFoldDB" id="A0A165XF31"/>
<dbReference type="Pfam" id="PF01381">
    <property type="entry name" value="HTH_3"/>
    <property type="match status" value="1"/>
</dbReference>
<comment type="caution">
    <text evidence="2">The sequence shown here is derived from an EMBL/GenBank/DDBJ whole genome shotgun (WGS) entry which is preliminary data.</text>
</comment>
<proteinExistence type="predicted"/>
<dbReference type="InterPro" id="IPR001387">
    <property type="entry name" value="Cro/C1-type_HTH"/>
</dbReference>
<dbReference type="OrthoDB" id="528805at2"/>
<gene>
    <name evidence="2" type="ORF">PsAD2_02982</name>
</gene>